<dbReference type="AlphaFoldDB" id="A0A233VF65"/>
<evidence type="ECO:0000313" key="3">
    <source>
        <dbReference type="Proteomes" id="UP000215546"/>
    </source>
</evidence>
<evidence type="ECO:0000313" key="2">
    <source>
        <dbReference type="EMBL" id="OXZ31026.1"/>
    </source>
</evidence>
<comment type="caution">
    <text evidence="2">The sequence shown here is derived from an EMBL/GenBank/DDBJ whole genome shotgun (WGS) entry which is preliminary data.</text>
</comment>
<proteinExistence type="predicted"/>
<organism evidence="2 3">
    <name type="scientific">Finegoldia magna</name>
    <name type="common">Peptostreptococcus magnus</name>
    <dbReference type="NCBI Taxonomy" id="1260"/>
    <lineage>
        <taxon>Bacteria</taxon>
        <taxon>Bacillati</taxon>
        <taxon>Bacillota</taxon>
        <taxon>Tissierellia</taxon>
        <taxon>Tissierellales</taxon>
        <taxon>Peptoniphilaceae</taxon>
        <taxon>Finegoldia</taxon>
    </lineage>
</organism>
<dbReference type="GO" id="GO:0016491">
    <property type="term" value="F:oxidoreductase activity"/>
    <property type="evidence" value="ECO:0007669"/>
    <property type="project" value="InterPro"/>
</dbReference>
<sequence length="221" mass="25108">MVDILELMHKRHSVRKYIDEEIDNSVKEIIEQKVDEVNRESNLNIKAVFDDKEGFNSKLAKYGKFENVNNFLIMKGVGNDLSETCGYYGEKLVIELMNLGLGSCWVALTYNKKNIRKYMEPNENLVIVIAFGIPANWGYDHKSKLAKQVSNVNEDSPQWFKDGVDCALNAPTAINQQKFMLTLVDDKVKAKAKFAPSAKVDLGIVKYHFEVGSGKDHSIWI</sequence>
<dbReference type="Proteomes" id="UP000215546">
    <property type="component" value="Unassembled WGS sequence"/>
</dbReference>
<dbReference type="InterPro" id="IPR000415">
    <property type="entry name" value="Nitroreductase-like"/>
</dbReference>
<accession>A0A233VF65</accession>
<evidence type="ECO:0000259" key="1">
    <source>
        <dbReference type="Pfam" id="PF14512"/>
    </source>
</evidence>
<gene>
    <name evidence="2" type="ORF">B9N55_09070</name>
</gene>
<name>A0A233VF65_FINMA</name>
<dbReference type="RefSeq" id="WP_094209067.1">
    <property type="nucleotide sequence ID" value="NZ_NDYE01000021.1"/>
</dbReference>
<dbReference type="Pfam" id="PF14512">
    <property type="entry name" value="TM1586_NiRdase"/>
    <property type="match status" value="1"/>
</dbReference>
<dbReference type="Gene3D" id="3.40.109.10">
    <property type="entry name" value="NADH Oxidase"/>
    <property type="match status" value="1"/>
</dbReference>
<dbReference type="InterPro" id="IPR029478">
    <property type="entry name" value="TM1586_NiRdase"/>
</dbReference>
<reference evidence="3" key="1">
    <citation type="submission" date="2017-04" db="EMBL/GenBank/DDBJ databases">
        <title>Finegoldia magna isolated from orthopedic joint implant-associated infections.</title>
        <authorList>
            <person name="Bjorklund S."/>
            <person name="Bruggemann H."/>
            <person name="Jensen A."/>
            <person name="Hellmark B."/>
            <person name="Soderquist B."/>
        </authorList>
    </citation>
    <scope>NUCLEOTIDE SEQUENCE [LARGE SCALE GENOMIC DNA]</scope>
    <source>
        <strain evidence="3">12T273</strain>
    </source>
</reference>
<dbReference type="SUPFAM" id="SSF55469">
    <property type="entry name" value="FMN-dependent nitroreductase-like"/>
    <property type="match status" value="1"/>
</dbReference>
<dbReference type="EMBL" id="NDYE01000021">
    <property type="protein sequence ID" value="OXZ31026.1"/>
    <property type="molecule type" value="Genomic_DNA"/>
</dbReference>
<protein>
    <submittedName>
        <fullName evidence="2">Nitroreductase</fullName>
    </submittedName>
</protein>
<feature type="domain" description="Putative nitroreductase TM1586" evidence="1">
    <location>
        <begin position="3"/>
        <end position="213"/>
    </location>
</feature>